<dbReference type="Proteomes" id="UP000295096">
    <property type="component" value="Unassembled WGS sequence"/>
</dbReference>
<name>A0A4R5QJU8_9PROT</name>
<proteinExistence type="predicted"/>
<organism evidence="1 2">
    <name type="scientific">Dankookia rubra</name>
    <dbReference type="NCBI Taxonomy" id="1442381"/>
    <lineage>
        <taxon>Bacteria</taxon>
        <taxon>Pseudomonadati</taxon>
        <taxon>Pseudomonadota</taxon>
        <taxon>Alphaproteobacteria</taxon>
        <taxon>Acetobacterales</taxon>
        <taxon>Roseomonadaceae</taxon>
        <taxon>Dankookia</taxon>
    </lineage>
</organism>
<dbReference type="RefSeq" id="WP_133287506.1">
    <property type="nucleotide sequence ID" value="NZ_SMSJ01000004.1"/>
</dbReference>
<protein>
    <submittedName>
        <fullName evidence="1">Uncharacterized protein</fullName>
    </submittedName>
</protein>
<gene>
    <name evidence="1" type="ORF">E2C06_05135</name>
</gene>
<evidence type="ECO:0000313" key="1">
    <source>
        <dbReference type="EMBL" id="TDH63712.1"/>
    </source>
</evidence>
<dbReference type="EMBL" id="SMSJ01000004">
    <property type="protein sequence ID" value="TDH63712.1"/>
    <property type="molecule type" value="Genomic_DNA"/>
</dbReference>
<evidence type="ECO:0000313" key="2">
    <source>
        <dbReference type="Proteomes" id="UP000295096"/>
    </source>
</evidence>
<dbReference type="OrthoDB" id="7363897at2"/>
<dbReference type="AlphaFoldDB" id="A0A4R5QJU8"/>
<sequence>MIELVMLVCLAASPTECREERPLTEIHSVMACAAQGQMVAAQWLSQHPAFTLSRWRCEVNVPRQAKI</sequence>
<comment type="caution">
    <text evidence="1">The sequence shown here is derived from an EMBL/GenBank/DDBJ whole genome shotgun (WGS) entry which is preliminary data.</text>
</comment>
<accession>A0A4R5QJU8</accession>
<reference evidence="1 2" key="1">
    <citation type="journal article" date="2016" name="J. Microbiol.">
        <title>Dankookia rubra gen. nov., sp. nov., an alphaproteobacterium isolated from sediment of a shallow stream.</title>
        <authorList>
            <person name="Kim W.H."/>
            <person name="Kim D.H."/>
            <person name="Kang K."/>
            <person name="Ahn T.Y."/>
        </authorList>
    </citation>
    <scope>NUCLEOTIDE SEQUENCE [LARGE SCALE GENOMIC DNA]</scope>
    <source>
        <strain evidence="1 2">JCM30602</strain>
    </source>
</reference>
<keyword evidence="2" id="KW-1185">Reference proteome</keyword>